<dbReference type="InterPro" id="IPR012945">
    <property type="entry name" value="Tubulin-bd_cofactor_C_dom"/>
</dbReference>
<evidence type="ECO:0000256" key="1">
    <source>
        <dbReference type="ARBA" id="ARBA00008848"/>
    </source>
</evidence>
<dbReference type="GO" id="GO:0005737">
    <property type="term" value="C:cytoplasm"/>
    <property type="evidence" value="ECO:0007669"/>
    <property type="project" value="TreeGrafter"/>
</dbReference>
<name>A0A1Z5JZ53_FISSO</name>
<dbReference type="OrthoDB" id="194775at2759"/>
<feature type="region of interest" description="Disordered" evidence="3">
    <location>
        <begin position="162"/>
        <end position="191"/>
    </location>
</feature>
<dbReference type="Pfam" id="PF07986">
    <property type="entry name" value="TBCC"/>
    <property type="match status" value="1"/>
</dbReference>
<feature type="coiled-coil region" evidence="2">
    <location>
        <begin position="29"/>
        <end position="56"/>
    </location>
</feature>
<sequence length="398" mass="45624">MDGEALFLKSRREREESRTQRHLRTQKIQEKRQLALELLKERLKEWNSELDHIVGTASTSSEEEKRILRIRFATHDDRLTLLRKECLSTDSLSSLLQVLDHHSDNIDGCLHDEDESLTVPDFGFFHSQFSACQSRLDRCRKEKLPRGKFIFKRYRQALENSDQALERSEASKKDKAKAPTESQSKRFDPSRTLSDIQNLDGVIVHGNGLVEGVDGHQLTSNLTSFALHNITNCKIVLRGFYQSIHLLSVSESSIIIENNVDGAIHATECHHMTLRSTCQQLRLHGSTGLDCYVFFKGGAILEDCSRINFWKRRDTSMGDVRDFNWLKNGVPSPNFVVDEENNEDMFDVEKNEADSDQTNETIQQEDTVAFQDKSIESLSMAEKDIQTTLNTQDDEDEL</sequence>
<dbReference type="GO" id="GO:0007021">
    <property type="term" value="P:tubulin complex assembly"/>
    <property type="evidence" value="ECO:0007669"/>
    <property type="project" value="TreeGrafter"/>
</dbReference>
<dbReference type="Proteomes" id="UP000198406">
    <property type="component" value="Unassembled WGS sequence"/>
</dbReference>
<dbReference type="PROSITE" id="PS51329">
    <property type="entry name" value="C_CAP_COFACTOR_C"/>
    <property type="match status" value="1"/>
</dbReference>
<dbReference type="AlphaFoldDB" id="A0A1Z5JZ53"/>
<proteinExistence type="inferred from homology"/>
<gene>
    <name evidence="5" type="ORF">FisN_4Lh130</name>
</gene>
<evidence type="ECO:0000313" key="5">
    <source>
        <dbReference type="EMBL" id="GAX19294.1"/>
    </source>
</evidence>
<dbReference type="InterPro" id="IPR016098">
    <property type="entry name" value="CAP/MinC_C"/>
</dbReference>
<evidence type="ECO:0000256" key="2">
    <source>
        <dbReference type="SAM" id="Coils"/>
    </source>
</evidence>
<protein>
    <recommendedName>
        <fullName evidence="4">C-CAP/cofactor C-like domain-containing protein</fullName>
    </recommendedName>
</protein>
<evidence type="ECO:0000313" key="6">
    <source>
        <dbReference type="Proteomes" id="UP000198406"/>
    </source>
</evidence>
<organism evidence="5 6">
    <name type="scientific">Fistulifera solaris</name>
    <name type="common">Oleaginous diatom</name>
    <dbReference type="NCBI Taxonomy" id="1519565"/>
    <lineage>
        <taxon>Eukaryota</taxon>
        <taxon>Sar</taxon>
        <taxon>Stramenopiles</taxon>
        <taxon>Ochrophyta</taxon>
        <taxon>Bacillariophyta</taxon>
        <taxon>Bacillariophyceae</taxon>
        <taxon>Bacillariophycidae</taxon>
        <taxon>Naviculales</taxon>
        <taxon>Naviculaceae</taxon>
        <taxon>Fistulifera</taxon>
    </lineage>
</organism>
<dbReference type="InParanoid" id="A0A1Z5JZ53"/>
<feature type="region of interest" description="Disordered" evidence="3">
    <location>
        <begin position="1"/>
        <end position="24"/>
    </location>
</feature>
<keyword evidence="2" id="KW-0175">Coiled coil</keyword>
<evidence type="ECO:0000256" key="3">
    <source>
        <dbReference type="SAM" id="MobiDB-lite"/>
    </source>
</evidence>
<dbReference type="PANTHER" id="PTHR15139">
    <property type="entry name" value="TUBULIN FOLDING COFACTOR C"/>
    <property type="match status" value="1"/>
</dbReference>
<feature type="domain" description="C-CAP/cofactor C-like" evidence="4">
    <location>
        <begin position="179"/>
        <end position="325"/>
    </location>
</feature>
<feature type="compositionally biased region" description="Basic and acidic residues" evidence="3">
    <location>
        <begin position="164"/>
        <end position="189"/>
    </location>
</feature>
<dbReference type="InterPro" id="IPR027684">
    <property type="entry name" value="TBCC"/>
</dbReference>
<dbReference type="EMBL" id="BDSP01000136">
    <property type="protein sequence ID" value="GAX19294.1"/>
    <property type="molecule type" value="Genomic_DNA"/>
</dbReference>
<comment type="caution">
    <text evidence="5">The sequence shown here is derived from an EMBL/GenBank/DDBJ whole genome shotgun (WGS) entry which is preliminary data.</text>
</comment>
<dbReference type="Gene3D" id="2.160.20.70">
    <property type="match status" value="1"/>
</dbReference>
<feature type="compositionally biased region" description="Basic and acidic residues" evidence="3">
    <location>
        <begin position="10"/>
        <end position="19"/>
    </location>
</feature>
<accession>A0A1Z5JZ53</accession>
<comment type="similarity">
    <text evidence="1">Belongs to the TBCC family.</text>
</comment>
<keyword evidence="6" id="KW-1185">Reference proteome</keyword>
<reference evidence="5 6" key="1">
    <citation type="journal article" date="2015" name="Plant Cell">
        <title>Oil accumulation by the oleaginous diatom Fistulifera solaris as revealed by the genome and transcriptome.</title>
        <authorList>
            <person name="Tanaka T."/>
            <person name="Maeda Y."/>
            <person name="Veluchamy A."/>
            <person name="Tanaka M."/>
            <person name="Abida H."/>
            <person name="Marechal E."/>
            <person name="Bowler C."/>
            <person name="Muto M."/>
            <person name="Sunaga Y."/>
            <person name="Tanaka M."/>
            <person name="Yoshino T."/>
            <person name="Taniguchi T."/>
            <person name="Fukuda Y."/>
            <person name="Nemoto M."/>
            <person name="Matsumoto M."/>
            <person name="Wong P.S."/>
            <person name="Aburatani S."/>
            <person name="Fujibuchi W."/>
        </authorList>
    </citation>
    <scope>NUCLEOTIDE SEQUENCE [LARGE SCALE GENOMIC DNA]</scope>
    <source>
        <strain evidence="5 6">JPCC DA0580</strain>
    </source>
</reference>
<dbReference type="GO" id="GO:0007023">
    <property type="term" value="P:post-chaperonin tubulin folding pathway"/>
    <property type="evidence" value="ECO:0007669"/>
    <property type="project" value="InterPro"/>
</dbReference>
<dbReference type="PANTHER" id="PTHR15139:SF0">
    <property type="entry name" value="TUBULIN-SPECIFIC CHAPERONE C"/>
    <property type="match status" value="1"/>
</dbReference>
<evidence type="ECO:0000259" key="4">
    <source>
        <dbReference type="PROSITE" id="PS51329"/>
    </source>
</evidence>
<dbReference type="InterPro" id="IPR017901">
    <property type="entry name" value="C-CAP_CF_C-like"/>
</dbReference>